<dbReference type="HAMAP" id="MF_01007">
    <property type="entry name" value="16SrRNA_methyltr_H"/>
    <property type="match status" value="1"/>
</dbReference>
<dbReference type="Pfam" id="PF01795">
    <property type="entry name" value="Methyltransf_5"/>
    <property type="match status" value="1"/>
</dbReference>
<evidence type="ECO:0000313" key="8">
    <source>
        <dbReference type="EMBL" id="PJE29707.1"/>
    </source>
</evidence>
<dbReference type="EC" id="2.1.1.199" evidence="6"/>
<evidence type="ECO:0000256" key="4">
    <source>
        <dbReference type="ARBA" id="ARBA00022679"/>
    </source>
</evidence>
<sequence length="343" mass="36672">MAGGPSTSGAGAPHVPVLLRPLLKAVSPVSGTWIDGTFGAGGYARGLLEAGADRVIGIDRDPMALEMAAGWAGGYGDRLQVVQNNFANLDEVAAEHAPEGLDGVVLDLGVSSMQLDLAERGFSFMKDGPLDMRMSQEGPSAADLVNDLEEAELADIIYLYGEERASRRIAKFITRARADAPFETTLQLADLVERALGRGKPGQSHPATRTFQALRIAVNDEYGALAEGLMAAERALKPGGQLAVVSFHSIEDRMVKRFFQLRTGHSGNVNRYAPVQEAEEAAFTQNTKKGIGPDDQELEENPRSRSARLRVGIRTAKPAEDIDRAALGMPGAQAAGKNRGKRR</sequence>
<dbReference type="AlphaFoldDB" id="A0A285J4H9"/>
<comment type="catalytic activity">
    <reaction evidence="6">
        <text>cytidine(1402) in 16S rRNA + S-adenosyl-L-methionine = N(4)-methylcytidine(1402) in 16S rRNA + S-adenosyl-L-homocysteine + H(+)</text>
        <dbReference type="Rhea" id="RHEA:42928"/>
        <dbReference type="Rhea" id="RHEA-COMP:10286"/>
        <dbReference type="Rhea" id="RHEA-COMP:10287"/>
        <dbReference type="ChEBI" id="CHEBI:15378"/>
        <dbReference type="ChEBI" id="CHEBI:57856"/>
        <dbReference type="ChEBI" id="CHEBI:59789"/>
        <dbReference type="ChEBI" id="CHEBI:74506"/>
        <dbReference type="ChEBI" id="CHEBI:82748"/>
        <dbReference type="EC" id="2.1.1.199"/>
    </reaction>
</comment>
<reference evidence="8 11" key="2">
    <citation type="journal article" date="2018" name="Int. J. Syst. Evol. Microbiol.">
        <title>Pseudooceanicola lipolyticus sp. nov., a marine alphaproteobacterium, reclassification of Oceanicola flagellatus as Pseudooceanicola flagellatus comb. nov. and emended description of the genus Pseudooceanicola.</title>
        <authorList>
            <person name="Huang M.-M."/>
            <person name="Guo L.-L."/>
            <person name="Wu Y.-H."/>
            <person name="Lai Q.-L."/>
            <person name="Shao Z.-Z."/>
            <person name="Wang C.-S."/>
            <person name="Wu M."/>
            <person name="Xu X.-W."/>
        </authorList>
    </citation>
    <scope>NUCLEOTIDE SEQUENCE [LARGE SCALE GENOMIC DNA]</scope>
    <source>
        <strain evidence="8 11">Ar-45</strain>
    </source>
</reference>
<dbReference type="GO" id="GO:0071424">
    <property type="term" value="F:rRNA (cytosine-N4-)-methyltransferase activity"/>
    <property type="evidence" value="ECO:0007669"/>
    <property type="project" value="UniProtKB-UniRule"/>
</dbReference>
<evidence type="ECO:0000256" key="2">
    <source>
        <dbReference type="ARBA" id="ARBA00022552"/>
    </source>
</evidence>
<evidence type="ECO:0000256" key="3">
    <source>
        <dbReference type="ARBA" id="ARBA00022603"/>
    </source>
</evidence>
<dbReference type="PIRSF" id="PIRSF004486">
    <property type="entry name" value="MraW"/>
    <property type="match status" value="1"/>
</dbReference>
<name>A0A285J4H9_9RHOB</name>
<feature type="region of interest" description="Disordered" evidence="7">
    <location>
        <begin position="287"/>
        <end position="307"/>
    </location>
</feature>
<evidence type="ECO:0000256" key="5">
    <source>
        <dbReference type="ARBA" id="ARBA00022691"/>
    </source>
</evidence>
<keyword evidence="3 6" id="KW-0489">Methyltransferase</keyword>
<reference evidence="9 10" key="1">
    <citation type="submission" date="2017-09" db="EMBL/GenBank/DDBJ databases">
        <authorList>
            <person name="Ehlers B."/>
            <person name="Leendertz F.H."/>
        </authorList>
    </citation>
    <scope>NUCLEOTIDE SEQUENCE [LARGE SCALE GENOMIC DNA]</scope>
    <source>
        <strain evidence="9 10">CGMCC 1.12662</strain>
    </source>
</reference>
<dbReference type="EMBL" id="PGTD01000015">
    <property type="protein sequence ID" value="PJE29707.1"/>
    <property type="molecule type" value="Genomic_DNA"/>
</dbReference>
<dbReference type="PANTHER" id="PTHR11265:SF0">
    <property type="entry name" value="12S RRNA N4-METHYLCYTIDINE METHYLTRANSFERASE"/>
    <property type="match status" value="1"/>
</dbReference>
<feature type="binding site" evidence="6">
    <location>
        <position position="59"/>
    </location>
    <ligand>
        <name>S-adenosyl-L-methionine</name>
        <dbReference type="ChEBI" id="CHEBI:59789"/>
    </ligand>
</feature>
<dbReference type="InterPro" id="IPR029063">
    <property type="entry name" value="SAM-dependent_MTases_sf"/>
</dbReference>
<feature type="region of interest" description="Disordered" evidence="7">
    <location>
        <begin position="320"/>
        <end position="343"/>
    </location>
</feature>
<dbReference type="FunFam" id="1.10.150.170:FF:000003">
    <property type="entry name" value="Ribosomal RNA small subunit methyltransferase H"/>
    <property type="match status" value="1"/>
</dbReference>
<dbReference type="CDD" id="cd02440">
    <property type="entry name" value="AdoMet_MTases"/>
    <property type="match status" value="1"/>
</dbReference>
<feature type="binding site" evidence="6">
    <location>
        <position position="86"/>
    </location>
    <ligand>
        <name>S-adenosyl-L-methionine</name>
        <dbReference type="ChEBI" id="CHEBI:59789"/>
    </ligand>
</feature>
<dbReference type="InterPro" id="IPR002903">
    <property type="entry name" value="RsmH"/>
</dbReference>
<accession>A0A285J4H9</accession>
<keyword evidence="6" id="KW-0963">Cytoplasm</keyword>
<keyword evidence="11" id="KW-1185">Reference proteome</keyword>
<feature type="binding site" evidence="6">
    <location>
        <position position="114"/>
    </location>
    <ligand>
        <name>S-adenosyl-L-methionine</name>
        <dbReference type="ChEBI" id="CHEBI:59789"/>
    </ligand>
</feature>
<keyword evidence="5 6" id="KW-0949">S-adenosyl-L-methionine</keyword>
<dbReference type="Gene3D" id="1.10.150.170">
    <property type="entry name" value="Putative methyltransferase TM0872, insert domain"/>
    <property type="match status" value="1"/>
</dbReference>
<keyword evidence="2 6" id="KW-0698">rRNA processing</keyword>
<dbReference type="SUPFAM" id="SSF53335">
    <property type="entry name" value="S-adenosyl-L-methionine-dependent methyltransferases"/>
    <property type="match status" value="1"/>
</dbReference>
<feature type="binding site" evidence="6">
    <location>
        <begin position="41"/>
        <end position="43"/>
    </location>
    <ligand>
        <name>S-adenosyl-L-methionine</name>
        <dbReference type="ChEBI" id="CHEBI:59789"/>
    </ligand>
</feature>
<dbReference type="OrthoDB" id="9806637at2"/>
<keyword evidence="4 6" id="KW-0808">Transferase</keyword>
<protein>
    <recommendedName>
        <fullName evidence="6">Ribosomal RNA small subunit methyltransferase H</fullName>
        <ecNumber evidence="6">2.1.1.199</ecNumber>
    </recommendedName>
    <alternativeName>
        <fullName evidence="6">16S rRNA m(4)C1402 methyltransferase</fullName>
    </alternativeName>
    <alternativeName>
        <fullName evidence="6">rRNA (cytosine-N(4)-)-methyltransferase RsmH</fullName>
    </alternativeName>
</protein>
<dbReference type="GO" id="GO:0005737">
    <property type="term" value="C:cytoplasm"/>
    <property type="evidence" value="ECO:0007669"/>
    <property type="project" value="UniProtKB-SubCell"/>
</dbReference>
<evidence type="ECO:0000313" key="11">
    <source>
        <dbReference type="Proteomes" id="UP000231702"/>
    </source>
</evidence>
<feature type="binding site" evidence="6">
    <location>
        <position position="107"/>
    </location>
    <ligand>
        <name>S-adenosyl-L-methionine</name>
        <dbReference type="ChEBI" id="CHEBI:59789"/>
    </ligand>
</feature>
<evidence type="ECO:0000313" key="9">
    <source>
        <dbReference type="EMBL" id="SNY54747.1"/>
    </source>
</evidence>
<organism evidence="9 10">
    <name type="scientific">Pseudooceanicola antarcticus</name>
    <dbReference type="NCBI Taxonomy" id="1247613"/>
    <lineage>
        <taxon>Bacteria</taxon>
        <taxon>Pseudomonadati</taxon>
        <taxon>Pseudomonadota</taxon>
        <taxon>Alphaproteobacteria</taxon>
        <taxon>Rhodobacterales</taxon>
        <taxon>Paracoccaceae</taxon>
        <taxon>Pseudooceanicola</taxon>
    </lineage>
</organism>
<comment type="function">
    <text evidence="6">Specifically methylates the N4 position of cytidine in position 1402 (C1402) of 16S rRNA.</text>
</comment>
<dbReference type="GO" id="GO:0070475">
    <property type="term" value="P:rRNA base methylation"/>
    <property type="evidence" value="ECO:0007669"/>
    <property type="project" value="UniProtKB-UniRule"/>
</dbReference>
<dbReference type="PANTHER" id="PTHR11265">
    <property type="entry name" value="S-ADENOSYL-METHYLTRANSFERASE MRAW"/>
    <property type="match status" value="1"/>
</dbReference>
<gene>
    <name evidence="6" type="primary">rsmH</name>
    <name evidence="8" type="ORF">CVM39_07320</name>
    <name evidence="9" type="ORF">SAMN06297129_2897</name>
</gene>
<evidence type="ECO:0000313" key="10">
    <source>
        <dbReference type="Proteomes" id="UP000231655"/>
    </source>
</evidence>
<dbReference type="SUPFAM" id="SSF81799">
    <property type="entry name" value="Putative methyltransferase TM0872, insert domain"/>
    <property type="match status" value="1"/>
</dbReference>
<proteinExistence type="inferred from homology"/>
<dbReference type="EMBL" id="OBEA01000005">
    <property type="protein sequence ID" value="SNY54747.1"/>
    <property type="molecule type" value="Genomic_DNA"/>
</dbReference>
<dbReference type="Proteomes" id="UP000231655">
    <property type="component" value="Unassembled WGS sequence"/>
</dbReference>
<dbReference type="Proteomes" id="UP000231702">
    <property type="component" value="Unassembled WGS sequence"/>
</dbReference>
<dbReference type="RefSeq" id="WP_097146599.1">
    <property type="nucleotide sequence ID" value="NZ_OBEA01000005.1"/>
</dbReference>
<comment type="subcellular location">
    <subcellularLocation>
        <location evidence="6">Cytoplasm</location>
    </subcellularLocation>
</comment>
<evidence type="ECO:0000256" key="6">
    <source>
        <dbReference type="HAMAP-Rule" id="MF_01007"/>
    </source>
</evidence>
<dbReference type="NCBIfam" id="TIGR00006">
    <property type="entry name" value="16S rRNA (cytosine(1402)-N(4))-methyltransferase RsmH"/>
    <property type="match status" value="1"/>
</dbReference>
<comment type="similarity">
    <text evidence="1 6">Belongs to the methyltransferase superfamily. RsmH family.</text>
</comment>
<evidence type="ECO:0000256" key="1">
    <source>
        <dbReference type="ARBA" id="ARBA00010396"/>
    </source>
</evidence>
<evidence type="ECO:0000256" key="7">
    <source>
        <dbReference type="SAM" id="MobiDB-lite"/>
    </source>
</evidence>
<dbReference type="Gene3D" id="3.40.50.150">
    <property type="entry name" value="Vaccinia Virus protein VP39"/>
    <property type="match status" value="1"/>
</dbReference>
<dbReference type="InterPro" id="IPR023397">
    <property type="entry name" value="SAM-dep_MeTrfase_MraW_recog"/>
</dbReference>